<keyword evidence="1" id="KW-0540">Nuclease</keyword>
<keyword evidence="3" id="KW-0255">Endonuclease</keyword>
<dbReference type="EMBL" id="JAAIJR010000100">
    <property type="protein sequence ID" value="NEX22433.1"/>
    <property type="molecule type" value="Genomic_DNA"/>
</dbReference>
<dbReference type="RefSeq" id="WP_164655526.1">
    <property type="nucleotide sequence ID" value="NZ_JAAIJR010000100.1"/>
</dbReference>
<dbReference type="Gene3D" id="3.100.10.20">
    <property type="entry name" value="CRISPR-associated endonuclease Cas1, N-terminal domain"/>
    <property type="match status" value="1"/>
</dbReference>
<keyword evidence="6" id="KW-0051">Antiviral defense</keyword>
<dbReference type="AlphaFoldDB" id="A0A6P1DZE8"/>
<dbReference type="GO" id="GO:0016787">
    <property type="term" value="F:hydrolase activity"/>
    <property type="evidence" value="ECO:0007669"/>
    <property type="project" value="UniProtKB-KW"/>
</dbReference>
<dbReference type="GO" id="GO:0046872">
    <property type="term" value="F:metal ion binding"/>
    <property type="evidence" value="ECO:0007669"/>
    <property type="project" value="UniProtKB-KW"/>
</dbReference>
<dbReference type="InterPro" id="IPR002729">
    <property type="entry name" value="CRISPR-assoc_Cas1"/>
</dbReference>
<evidence type="ECO:0000256" key="2">
    <source>
        <dbReference type="ARBA" id="ARBA00022723"/>
    </source>
</evidence>
<feature type="compositionally biased region" description="Polar residues" evidence="7">
    <location>
        <begin position="1"/>
        <end position="15"/>
    </location>
</feature>
<evidence type="ECO:0000256" key="1">
    <source>
        <dbReference type="ARBA" id="ARBA00022722"/>
    </source>
</evidence>
<name>A0A6P1DZE8_9GAMM</name>
<keyword evidence="5" id="KW-0460">Magnesium</keyword>
<keyword evidence="2" id="KW-0479">Metal-binding</keyword>
<dbReference type="GO" id="GO:0051607">
    <property type="term" value="P:defense response to virus"/>
    <property type="evidence" value="ECO:0007669"/>
    <property type="project" value="UniProtKB-KW"/>
</dbReference>
<evidence type="ECO:0000256" key="7">
    <source>
        <dbReference type="SAM" id="MobiDB-lite"/>
    </source>
</evidence>
<evidence type="ECO:0000313" key="8">
    <source>
        <dbReference type="EMBL" id="NEX22433.1"/>
    </source>
</evidence>
<evidence type="ECO:0000256" key="4">
    <source>
        <dbReference type="ARBA" id="ARBA00022801"/>
    </source>
</evidence>
<dbReference type="InterPro" id="IPR042211">
    <property type="entry name" value="CRISPR-assoc_Cas1_N"/>
</dbReference>
<feature type="region of interest" description="Disordered" evidence="7">
    <location>
        <begin position="1"/>
        <end position="25"/>
    </location>
</feature>
<dbReference type="GO" id="GO:0004519">
    <property type="term" value="F:endonuclease activity"/>
    <property type="evidence" value="ECO:0007669"/>
    <property type="project" value="UniProtKB-KW"/>
</dbReference>
<dbReference type="GO" id="GO:0043571">
    <property type="term" value="P:maintenance of CRISPR repeat elements"/>
    <property type="evidence" value="ECO:0007669"/>
    <property type="project" value="InterPro"/>
</dbReference>
<dbReference type="Pfam" id="PF01867">
    <property type="entry name" value="Cas_Cas1"/>
    <property type="match status" value="1"/>
</dbReference>
<comment type="caution">
    <text evidence="8">The sequence shown here is derived from an EMBL/GenBank/DDBJ whole genome shotgun (WGS) entry which is preliminary data.</text>
</comment>
<dbReference type="GO" id="GO:0003676">
    <property type="term" value="F:nucleic acid binding"/>
    <property type="evidence" value="ECO:0007669"/>
    <property type="project" value="InterPro"/>
</dbReference>
<organism evidence="8 9">
    <name type="scientific">Thiorhodococcus mannitoliphagus</name>
    <dbReference type="NCBI Taxonomy" id="329406"/>
    <lineage>
        <taxon>Bacteria</taxon>
        <taxon>Pseudomonadati</taxon>
        <taxon>Pseudomonadota</taxon>
        <taxon>Gammaproteobacteria</taxon>
        <taxon>Chromatiales</taxon>
        <taxon>Chromatiaceae</taxon>
        <taxon>Thiorhodococcus</taxon>
    </lineage>
</organism>
<accession>A0A6P1DZE8</accession>
<dbReference type="Proteomes" id="UP000471640">
    <property type="component" value="Unassembled WGS sequence"/>
</dbReference>
<evidence type="ECO:0000256" key="3">
    <source>
        <dbReference type="ARBA" id="ARBA00022759"/>
    </source>
</evidence>
<sequence length="282" mass="32274">MSGQTSLSAPLGSTRTDPEDGRPLYLAPSEETWVGLDGPALRVSKLEHADQLFPLRRIGRIHTNRRVDWEMKALLACADQGIPVIFMDDEGQVMARLLGRPGERDELRNRLIAFLLRPESLGMLQHWMQTSRHRAARWAAGKLRLGTQMADVASIRERINQQTQSFAGEDAARQTRQWLRGLAYTWMEEHLRDLGLGRTTELGQAGRPPLAAELTDIFYWYLEPARHGWLKRRNLAAKRKRQPVMPPSQRDVIWLFESHALKAAARGREITGSLHRWLIHET</sequence>
<evidence type="ECO:0000256" key="6">
    <source>
        <dbReference type="ARBA" id="ARBA00023118"/>
    </source>
</evidence>
<keyword evidence="9" id="KW-1185">Reference proteome</keyword>
<evidence type="ECO:0000313" key="9">
    <source>
        <dbReference type="Proteomes" id="UP000471640"/>
    </source>
</evidence>
<reference evidence="9" key="1">
    <citation type="journal article" date="2020" name="Microbiol. Resour. Announc.">
        <title>Draft Genome Sequences of Thiorhodococcus mannitoliphagus and Thiorhodococcus minor, Purple Sulfur Photosynthetic Bacteria in the Gammaproteobacterial Family Chromatiaceae.</title>
        <authorList>
            <person name="Aviles F.A."/>
            <person name="Meyer T.E."/>
            <person name="Kyndt J.A."/>
        </authorList>
    </citation>
    <scope>NUCLEOTIDE SEQUENCE [LARGE SCALE GENOMIC DNA]</scope>
    <source>
        <strain evidence="9">DSM 18266</strain>
    </source>
</reference>
<gene>
    <name evidence="8" type="ORF">G3480_19335</name>
</gene>
<evidence type="ECO:0000256" key="5">
    <source>
        <dbReference type="ARBA" id="ARBA00022842"/>
    </source>
</evidence>
<keyword evidence="4" id="KW-0378">Hydrolase</keyword>
<proteinExistence type="predicted"/>
<protein>
    <submittedName>
        <fullName evidence="8">Uncharacterized protein</fullName>
    </submittedName>
</protein>
<reference evidence="8 9" key="2">
    <citation type="submission" date="2020-02" db="EMBL/GenBank/DDBJ databases">
        <title>Genome sequences of Thiorhodococcus mannitoliphagus and Thiorhodococcus minor, purple sulfur photosynthetic bacteria in the gammaproteobacterial family, Chromatiaceae.</title>
        <authorList>
            <person name="Aviles F.A."/>
            <person name="Meyer T.E."/>
            <person name="Kyndt J.A."/>
        </authorList>
    </citation>
    <scope>NUCLEOTIDE SEQUENCE [LARGE SCALE GENOMIC DNA]</scope>
    <source>
        <strain evidence="8 9">DSM 18266</strain>
    </source>
</reference>